<dbReference type="Gene3D" id="1.25.40.20">
    <property type="entry name" value="Ankyrin repeat-containing domain"/>
    <property type="match status" value="9"/>
</dbReference>
<keyword evidence="14" id="KW-0407">Ion channel</keyword>
<dbReference type="SUPFAM" id="SSF48403">
    <property type="entry name" value="Ankyrin repeat"/>
    <property type="match status" value="4"/>
</dbReference>
<keyword evidence="9" id="KW-0800">Toxin</keyword>
<feature type="domain" description="Ion transport" evidence="18">
    <location>
        <begin position="1547"/>
        <end position="1807"/>
    </location>
</feature>
<feature type="transmembrane region" description="Helical" evidence="17">
    <location>
        <begin position="1551"/>
        <end position="1574"/>
    </location>
</feature>
<feature type="repeat" description="ANK" evidence="15">
    <location>
        <begin position="570"/>
        <end position="602"/>
    </location>
</feature>
<evidence type="ECO:0000256" key="7">
    <source>
        <dbReference type="ARBA" id="ARBA00022737"/>
    </source>
</evidence>
<organism evidence="19">
    <name type="scientific">Oppiella nova</name>
    <dbReference type="NCBI Taxonomy" id="334625"/>
    <lineage>
        <taxon>Eukaryota</taxon>
        <taxon>Metazoa</taxon>
        <taxon>Ecdysozoa</taxon>
        <taxon>Arthropoda</taxon>
        <taxon>Chelicerata</taxon>
        <taxon>Arachnida</taxon>
        <taxon>Acari</taxon>
        <taxon>Acariformes</taxon>
        <taxon>Sarcoptiformes</taxon>
        <taxon>Oribatida</taxon>
        <taxon>Brachypylina</taxon>
        <taxon>Oppioidea</taxon>
        <taxon>Oppiidae</taxon>
        <taxon>Oppiella</taxon>
    </lineage>
</organism>
<feature type="repeat" description="ANK" evidence="15">
    <location>
        <begin position="689"/>
        <end position="721"/>
    </location>
</feature>
<keyword evidence="13" id="KW-1053">Target membrane</keyword>
<dbReference type="GO" id="GO:0005262">
    <property type="term" value="F:calcium channel activity"/>
    <property type="evidence" value="ECO:0007669"/>
    <property type="project" value="InterPro"/>
</dbReference>
<keyword evidence="20" id="KW-1185">Reference proteome</keyword>
<evidence type="ECO:0000256" key="12">
    <source>
        <dbReference type="ARBA" id="ARBA00023136"/>
    </source>
</evidence>
<feature type="compositionally biased region" description="Pro residues" evidence="16">
    <location>
        <begin position="229"/>
        <end position="239"/>
    </location>
</feature>
<feature type="repeat" description="ANK" evidence="15">
    <location>
        <begin position="942"/>
        <end position="974"/>
    </location>
</feature>
<keyword evidence="3" id="KW-0813">Transport</keyword>
<feature type="repeat" description="ANK" evidence="15">
    <location>
        <begin position="722"/>
        <end position="754"/>
    </location>
</feature>
<evidence type="ECO:0000256" key="11">
    <source>
        <dbReference type="ARBA" id="ARBA00023065"/>
    </source>
</evidence>
<feature type="compositionally biased region" description="Low complexity" evidence="16">
    <location>
        <begin position="271"/>
        <end position="295"/>
    </location>
</feature>
<feature type="transmembrane region" description="Helical" evidence="17">
    <location>
        <begin position="1617"/>
        <end position="1639"/>
    </location>
</feature>
<dbReference type="PROSITE" id="PS50088">
    <property type="entry name" value="ANK_REPEAT"/>
    <property type="match status" value="17"/>
</dbReference>
<feature type="repeat" description="ANK" evidence="15">
    <location>
        <begin position="1145"/>
        <end position="1165"/>
    </location>
</feature>
<evidence type="ECO:0000256" key="9">
    <source>
        <dbReference type="ARBA" id="ARBA00023028"/>
    </source>
</evidence>
<dbReference type="GO" id="GO:0044218">
    <property type="term" value="C:other organism cell membrane"/>
    <property type="evidence" value="ECO:0007669"/>
    <property type="project" value="UniProtKB-KW"/>
</dbReference>
<evidence type="ECO:0000256" key="5">
    <source>
        <dbReference type="ARBA" id="ARBA00022537"/>
    </source>
</evidence>
<dbReference type="GO" id="GO:0006887">
    <property type="term" value="P:exocytosis"/>
    <property type="evidence" value="ECO:0007669"/>
    <property type="project" value="UniProtKB-KW"/>
</dbReference>
<proteinExistence type="predicted"/>
<keyword evidence="10 15" id="KW-0040">ANK repeat</keyword>
<feature type="repeat" description="ANK" evidence="15">
    <location>
        <begin position="1323"/>
        <end position="1355"/>
    </location>
</feature>
<feature type="transmembrane region" description="Helical" evidence="17">
    <location>
        <begin position="1696"/>
        <end position="1716"/>
    </location>
</feature>
<feature type="region of interest" description="Disordered" evidence="16">
    <location>
        <begin position="1"/>
        <end position="94"/>
    </location>
</feature>
<feature type="repeat" description="ANK" evidence="15">
    <location>
        <begin position="1221"/>
        <end position="1243"/>
    </location>
</feature>
<dbReference type="PANTHER" id="PTHR24123:SF141">
    <property type="entry name" value="ANKYRIN 2, ISOFORM U"/>
    <property type="match status" value="1"/>
</dbReference>
<feature type="transmembrane region" description="Helical" evidence="17">
    <location>
        <begin position="1518"/>
        <end position="1539"/>
    </location>
</feature>
<feature type="repeat" description="ANK" evidence="15">
    <location>
        <begin position="1042"/>
        <end position="1066"/>
    </location>
</feature>
<comment type="subcellular location">
    <subcellularLocation>
        <location evidence="1">Membrane</location>
        <topology evidence="1">Multi-pass membrane protein</topology>
    </subcellularLocation>
    <subcellularLocation>
        <location evidence="2">Target cell membrane</location>
    </subcellularLocation>
</comment>
<evidence type="ECO:0000313" key="19">
    <source>
        <dbReference type="EMBL" id="CAD7638777.1"/>
    </source>
</evidence>
<feature type="repeat" description="ANK" evidence="15">
    <location>
        <begin position="1112"/>
        <end position="1144"/>
    </location>
</feature>
<feature type="region of interest" description="Disordered" evidence="16">
    <location>
        <begin position="130"/>
        <end position="152"/>
    </location>
</feature>
<dbReference type="EMBL" id="CAJPVJ010000302">
    <property type="protein sequence ID" value="CAG2161988.1"/>
    <property type="molecule type" value="Genomic_DNA"/>
</dbReference>
<keyword evidence="5" id="KW-1052">Target cell membrane</keyword>
<dbReference type="Pfam" id="PF00520">
    <property type="entry name" value="Ion_trans"/>
    <property type="match status" value="1"/>
</dbReference>
<evidence type="ECO:0000256" key="2">
    <source>
        <dbReference type="ARBA" id="ARBA00004175"/>
    </source>
</evidence>
<feature type="repeat" description="ANK" evidence="15">
    <location>
        <begin position="622"/>
        <end position="654"/>
    </location>
</feature>
<feature type="region of interest" description="Disordered" evidence="16">
    <location>
        <begin position="228"/>
        <end position="385"/>
    </location>
</feature>
<feature type="repeat" description="ANK" evidence="15">
    <location>
        <begin position="909"/>
        <end position="941"/>
    </location>
</feature>
<evidence type="ECO:0000256" key="16">
    <source>
        <dbReference type="SAM" id="MobiDB-lite"/>
    </source>
</evidence>
<evidence type="ECO:0000256" key="3">
    <source>
        <dbReference type="ARBA" id="ARBA00022448"/>
    </source>
</evidence>
<dbReference type="PRINTS" id="PR01097">
    <property type="entry name" value="TRNSRECEPTRP"/>
</dbReference>
<keyword evidence="9" id="KW-0528">Neurotoxin</keyword>
<dbReference type="PROSITE" id="PS50297">
    <property type="entry name" value="ANK_REP_REGION"/>
    <property type="match status" value="17"/>
</dbReference>
<keyword evidence="11" id="KW-0406">Ion transport</keyword>
<dbReference type="GO" id="GO:0034703">
    <property type="term" value="C:cation channel complex"/>
    <property type="evidence" value="ECO:0007669"/>
    <property type="project" value="UniProtKB-ARBA"/>
</dbReference>
<dbReference type="PRINTS" id="PR01415">
    <property type="entry name" value="ANKYRIN"/>
</dbReference>
<gene>
    <name evidence="19" type="ORF">ONB1V03_LOCUS1589</name>
</gene>
<feature type="transmembrane region" description="Helical" evidence="17">
    <location>
        <begin position="1586"/>
        <end position="1605"/>
    </location>
</feature>
<feature type="compositionally biased region" description="Acidic residues" evidence="16">
    <location>
        <begin position="1933"/>
        <end position="1943"/>
    </location>
</feature>
<keyword evidence="9" id="KW-0638">Presynaptic neurotoxin</keyword>
<protein>
    <recommendedName>
        <fullName evidence="18">Ion transport domain-containing protein</fullName>
    </recommendedName>
</protein>
<feature type="repeat" description="ANK" evidence="15">
    <location>
        <begin position="975"/>
        <end position="1008"/>
    </location>
</feature>
<reference evidence="19" key="1">
    <citation type="submission" date="2020-11" db="EMBL/GenBank/DDBJ databases">
        <authorList>
            <person name="Tran Van P."/>
        </authorList>
    </citation>
    <scope>NUCLEOTIDE SEQUENCE</scope>
</reference>
<dbReference type="SMART" id="SM00248">
    <property type="entry name" value="ANK"/>
    <property type="match status" value="25"/>
</dbReference>
<dbReference type="Proteomes" id="UP000728032">
    <property type="component" value="Unassembled WGS sequence"/>
</dbReference>
<feature type="repeat" description="ANK" evidence="15">
    <location>
        <begin position="455"/>
        <end position="487"/>
    </location>
</feature>
<evidence type="ECO:0000256" key="17">
    <source>
        <dbReference type="SAM" id="Phobius"/>
    </source>
</evidence>
<keyword evidence="6 17" id="KW-0812">Transmembrane</keyword>
<feature type="compositionally biased region" description="Basic and acidic residues" evidence="16">
    <location>
        <begin position="36"/>
        <end position="73"/>
    </location>
</feature>
<feature type="compositionally biased region" description="Low complexity" evidence="16">
    <location>
        <begin position="26"/>
        <end position="35"/>
    </location>
</feature>
<feature type="repeat" description="ANK" evidence="15">
    <location>
        <begin position="1009"/>
        <end position="1041"/>
    </location>
</feature>
<dbReference type="Pfam" id="PF00023">
    <property type="entry name" value="Ank"/>
    <property type="match status" value="2"/>
</dbReference>
<dbReference type="InterPro" id="IPR036770">
    <property type="entry name" value="Ankyrin_rpt-contain_sf"/>
</dbReference>
<dbReference type="InterPro" id="IPR005821">
    <property type="entry name" value="Ion_trans_dom"/>
</dbReference>
<keyword evidence="8 17" id="KW-1133">Transmembrane helix</keyword>
<feature type="transmembrane region" description="Helical" evidence="17">
    <location>
        <begin position="1775"/>
        <end position="1796"/>
    </location>
</feature>
<dbReference type="Pfam" id="PF12796">
    <property type="entry name" value="Ank_2"/>
    <property type="match status" value="7"/>
</dbReference>
<evidence type="ECO:0000256" key="14">
    <source>
        <dbReference type="ARBA" id="ARBA00023303"/>
    </source>
</evidence>
<feature type="repeat" description="ANK" evidence="15">
    <location>
        <begin position="756"/>
        <end position="789"/>
    </location>
</feature>
<sequence length="1952" mass="215736">MPPIGNNDHDLSPKSNTNNDNKKNTNEMNGNTNGENKSDESERESDKRLPKKEVNSDKRVDEGFVSDGSEKKVIKSSQNKQLTTDQTTAPKKPIAQDIYADLQVSPSKKRTSNTPIQVLQQVDLKDATNSVDNHTNHTLTNGLNGDKRQAPAPKDMYGQFPVSPIKFSGPVTPVQKLQTVTLQETHQEIQRSKLEATDHRRQTRPDAKILEQIHVSIPVQQLDITAPVPVSPLPSPPPQHSVRAIHPTPSKPLPPTSLTPKPVRLDPMYSPSPSRSPKTQQQSPQPTTQPTRLTPKPSPAPSRSPSRERERAPAPDLPVPSPRPSRKDIPPRKDFQNKPKQTPNKKTSKERDSNQVSSKDRSLSKDRSPGQKGGSRQAVRKSSSQQSAALLDLSYLDEPIASTAPLGTKNKAPADFSHKLIALCRKGDWVGVDTVIKYAFKHNIEPEVNAVSENSGWSPVMFAVKDNRIQIVEQLLDLGYPVNTRAKDGITAVHLACAFAREDTIRLLLVNRADPMIPGGEKNQLPIHVLAQKPTGAVVIPLQLILKSCPKEVRITPDSVKQTSMKRPTTGETALHLAMKKKDLEMMRLLVDNGANTDAQNVCPLHLIHSNYNLMYSYQCADGQTALHLAAIMGEEPYIKFLHMVNANPNVQDKLERTPLHLATENGHMKTVDFLTEKFKASVHERTKAGAKPIHMAASRGHTEVVKSIIQKGESVDAKTNEGFTALHIAVQSGHEKVVETLLGMGAAVQLTAGKNGETPLHTASRIENGIKCVEMLIKSGAQINAVEDNGETPLHFAARQGFLETAKLLLEDKANPSLQNNTGENALHISVKDCHYPIVENIIQYTTQTANKDDAKKLVNQSNKNGESSVHYAANLLSKNAHYQNEDRDMMRLLLQTGGNPLLETTENGWPPLFYACSQGHPDIIRMLLNQNARVDVFDERGQAALHIAAELGHEEVVDILLASNAFVNVRNKHGMTPLHLAARRGFNSIVKQLVISHGALLDAFTLTKQTPLHLAAENGQLEVCNTLLTMKADVNATDNHSQTPLHLAAEHDHSEVLKLFLKHNPERLSVPNKNGYTCAHIAAAKGSVAVIRELMRLNQESVINARISKTKSTTLHLAAEGGHVEVVRVLLQAGAKATDENAEGYTALHLAAKNGHIKVLSALKEQSTAHWKVCSRRIGLTALHVAAAFGQADFVGEMLTQVPATIKSERPLIDPSGDYGITPLHLASQSGHESVVRLLLNSQGVTVDAPTEVVGTIPMHLAAQGGHLLVAGLLISRTTEQLYRADKYGRTPLHLAASYGHRDMVNLLLGQGAQINTQDNRGWSPLHYAARHGFLEVVQLLMDSGADPTLRAKDGRVPLCCAAGAGHFQVLSYLFKKEHNALSLMEDKSFLLDLMVCSKQHENKPIQEFILVSPAPIDTAVKLAKCYENLSQKEKDRTRDLVAASEYCDQIATDLLSIAATTNNAGRLLRAVDHKGTEFLDVLIELERKDVVAQHAVQQYLTNVWIGNMKWAGWKFLVLFFSFLVCPVIWVVVSCPIGNRLSNKPIIKFMLYLVSHIFFIVILTFTTVNPWLPLYKNVGQWPHWHEWLLATFVLGVFLAELTNPADRDGLGGIKVVVVFVCFIAVIVHLMAIISGVFELLDEERRLVMLYIRNQLLAVALLLSFLEFLNFLTFHHLFGPWAVIIRDLIKDLLRFLAILGIFMVGFSLHVCAIYQPVFQPPDTINGTLPSVGQEFQSPLDTFEMLFYALFGLVEPDYMPPMHLSPPIAKVIMKLVFGIYMMVTVVVLINLLIAMMSNTYQRIQAQSDTEWKFGRAKLIRNMNLTSPTPSPINVFIGIPYMAYQKLERIRNERKGRVGLATAALAHRPSVVATKQWLQGQRRASRATSHMSRTLGPSMADEGEAPKPITDVINWPSIVKKYLEFIGAIGVGGEEQEDKEDNQDQDNKSESNV</sequence>
<accession>A0A7R9LBS7</accession>
<evidence type="ECO:0000256" key="10">
    <source>
        <dbReference type="ARBA" id="ARBA00023043"/>
    </source>
</evidence>
<feature type="region of interest" description="Disordered" evidence="16">
    <location>
        <begin position="188"/>
        <end position="207"/>
    </location>
</feature>
<dbReference type="EMBL" id="OC915127">
    <property type="protein sequence ID" value="CAD7638777.1"/>
    <property type="molecule type" value="Genomic_DNA"/>
</dbReference>
<feature type="compositionally biased region" description="Basic and acidic residues" evidence="16">
    <location>
        <begin position="325"/>
        <end position="337"/>
    </location>
</feature>
<dbReference type="InterPro" id="IPR002110">
    <property type="entry name" value="Ankyrin_rpt"/>
</dbReference>
<dbReference type="GO" id="GO:0044231">
    <property type="term" value="C:host cell presynaptic membrane"/>
    <property type="evidence" value="ECO:0007669"/>
    <property type="project" value="UniProtKB-KW"/>
</dbReference>
<dbReference type="Pfam" id="PF13637">
    <property type="entry name" value="Ank_4"/>
    <property type="match status" value="1"/>
</dbReference>
<feature type="region of interest" description="Disordered" evidence="16">
    <location>
        <begin position="1876"/>
        <end position="1906"/>
    </location>
</feature>
<feature type="repeat" description="ANK" evidence="15">
    <location>
        <begin position="1290"/>
        <end position="1322"/>
    </location>
</feature>
<name>A0A7R9LBS7_9ACAR</name>
<keyword evidence="7" id="KW-0677">Repeat</keyword>
<keyword evidence="12 17" id="KW-0472">Membrane</keyword>
<evidence type="ECO:0000256" key="15">
    <source>
        <dbReference type="PROSITE-ProRule" id="PRU00023"/>
    </source>
</evidence>
<feature type="compositionally biased region" description="Basic and acidic residues" evidence="16">
    <location>
        <begin position="347"/>
        <end position="369"/>
    </location>
</feature>
<evidence type="ECO:0000256" key="1">
    <source>
        <dbReference type="ARBA" id="ARBA00004141"/>
    </source>
</evidence>
<dbReference type="InterPro" id="IPR002153">
    <property type="entry name" value="TRPC_channel"/>
</dbReference>
<evidence type="ECO:0000256" key="6">
    <source>
        <dbReference type="ARBA" id="ARBA00022692"/>
    </source>
</evidence>
<feature type="compositionally biased region" description="Low complexity" evidence="16">
    <location>
        <begin position="132"/>
        <end position="144"/>
    </location>
</feature>
<dbReference type="OrthoDB" id="195446at2759"/>
<feature type="repeat" description="ANK" evidence="15">
    <location>
        <begin position="790"/>
        <end position="822"/>
    </location>
</feature>
<evidence type="ECO:0000256" key="13">
    <source>
        <dbReference type="ARBA" id="ARBA00023298"/>
    </source>
</evidence>
<dbReference type="InterPro" id="IPR051165">
    <property type="entry name" value="Multifunctional_ANK_Repeat"/>
</dbReference>
<evidence type="ECO:0000259" key="18">
    <source>
        <dbReference type="Pfam" id="PF00520"/>
    </source>
</evidence>
<evidence type="ECO:0000313" key="20">
    <source>
        <dbReference type="Proteomes" id="UP000728032"/>
    </source>
</evidence>
<evidence type="ECO:0000256" key="4">
    <source>
        <dbReference type="ARBA" id="ARBA00022483"/>
    </source>
</evidence>
<feature type="transmembrane region" description="Helical" evidence="17">
    <location>
        <begin position="1659"/>
        <end position="1684"/>
    </location>
</feature>
<evidence type="ECO:0000256" key="8">
    <source>
        <dbReference type="ARBA" id="ARBA00022989"/>
    </source>
</evidence>
<feature type="region of interest" description="Disordered" evidence="16">
    <location>
        <begin position="1932"/>
        <end position="1952"/>
    </location>
</feature>
<dbReference type="PANTHER" id="PTHR24123">
    <property type="entry name" value="ANKYRIN REPEAT-CONTAINING"/>
    <property type="match status" value="1"/>
</dbReference>
<feature type="compositionally biased region" description="Polar residues" evidence="16">
    <location>
        <begin position="75"/>
        <end position="89"/>
    </location>
</feature>
<dbReference type="Pfam" id="PF13857">
    <property type="entry name" value="Ank_5"/>
    <property type="match status" value="1"/>
</dbReference>
<keyword evidence="4" id="KW-0268">Exocytosis</keyword>